<feature type="transmembrane region" description="Helical" evidence="1">
    <location>
        <begin position="342"/>
        <end position="362"/>
    </location>
</feature>
<evidence type="ECO:0000259" key="3">
    <source>
        <dbReference type="Pfam" id="PF07695"/>
    </source>
</evidence>
<dbReference type="RefSeq" id="WP_008200354.1">
    <property type="nucleotide sequence ID" value="NZ_CM001023.1"/>
</dbReference>
<dbReference type="InterPro" id="IPR011623">
    <property type="entry name" value="7TMR_DISM_rcpt_extracell_dom1"/>
</dbReference>
<dbReference type="Pfam" id="PF06580">
    <property type="entry name" value="His_kinase"/>
    <property type="match status" value="1"/>
</dbReference>
<keyword evidence="1" id="KW-0812">Transmembrane</keyword>
<evidence type="ECO:0000256" key="1">
    <source>
        <dbReference type="SAM" id="Phobius"/>
    </source>
</evidence>
<proteinExistence type="predicted"/>
<dbReference type="STRING" id="388413.ALPR1_10450"/>
<evidence type="ECO:0000313" key="5">
    <source>
        <dbReference type="Proteomes" id="UP000003919"/>
    </source>
</evidence>
<dbReference type="InterPro" id="IPR010559">
    <property type="entry name" value="Sig_transdc_His_kin_internal"/>
</dbReference>
<dbReference type="AlphaFoldDB" id="A3HS11"/>
<dbReference type="HOGENOM" id="CLU_028525_0_0_10"/>
<feature type="domain" description="7TM-DISM receptor extracellular" evidence="3">
    <location>
        <begin position="188"/>
        <end position="386"/>
    </location>
</feature>
<dbReference type="GO" id="GO:0016020">
    <property type="term" value="C:membrane"/>
    <property type="evidence" value="ECO:0007669"/>
    <property type="project" value="InterPro"/>
</dbReference>
<dbReference type="InterPro" id="IPR036890">
    <property type="entry name" value="HATPase_C_sf"/>
</dbReference>
<dbReference type="EMBL" id="AAXU02000001">
    <property type="protein sequence ID" value="EAZ82629.1"/>
    <property type="molecule type" value="Genomic_DNA"/>
</dbReference>
<reference evidence="4 5" key="1">
    <citation type="journal article" date="2011" name="J. Bacteriol.">
        <title>Complete genome sequence of Algoriphagus sp. PR1, bacterial prey of a colony-forming choanoflagellate.</title>
        <authorList>
            <person name="Alegado R.A."/>
            <person name="Ferriera S."/>
            <person name="Nusbaum C."/>
            <person name="Young S.K."/>
            <person name="Zeng Q."/>
            <person name="Imamovic A."/>
            <person name="Fairclough S.R."/>
            <person name="King N."/>
        </authorList>
    </citation>
    <scope>NUCLEOTIDE SEQUENCE [LARGE SCALE GENOMIC DNA]</scope>
    <source>
        <strain evidence="4 5">PR1</strain>
    </source>
</reference>
<dbReference type="PROSITE" id="PS51257">
    <property type="entry name" value="PROKAR_LIPOPROTEIN"/>
    <property type="match status" value="1"/>
</dbReference>
<dbReference type="InterPro" id="IPR050640">
    <property type="entry name" value="Bact_2-comp_sensor_kinase"/>
</dbReference>
<evidence type="ECO:0000259" key="2">
    <source>
        <dbReference type="Pfam" id="PF06580"/>
    </source>
</evidence>
<dbReference type="Proteomes" id="UP000003919">
    <property type="component" value="Unassembled WGS sequence"/>
</dbReference>
<feature type="transmembrane region" description="Helical" evidence="1">
    <location>
        <begin position="248"/>
        <end position="272"/>
    </location>
</feature>
<keyword evidence="5" id="KW-1185">Reference proteome</keyword>
<feature type="transmembrane region" description="Helical" evidence="1">
    <location>
        <begin position="284"/>
        <end position="305"/>
    </location>
</feature>
<organism evidence="4 5">
    <name type="scientific">Algoriphagus machipongonensis</name>
    <dbReference type="NCBI Taxonomy" id="388413"/>
    <lineage>
        <taxon>Bacteria</taxon>
        <taxon>Pseudomonadati</taxon>
        <taxon>Bacteroidota</taxon>
        <taxon>Cytophagia</taxon>
        <taxon>Cytophagales</taxon>
        <taxon>Cyclobacteriaceae</taxon>
        <taxon>Algoriphagus</taxon>
    </lineage>
</organism>
<sequence>MRQLLFLLFLYFISACSLWAQELIPAYRLPINPKIYISDTALKADQALELSNQNQFFSKDSLRAPKHGYYYWFEIDLQDFLSDLIEDSIYFYPSQVEKGALYIFREGKLTALSYNRFEENELQRTNLESPYFIALQKDELIQGNKLLLLTQYIRSTPNLSRIRFGVGNPQAHKVFSDYLTINSFKSQVLAFFFLGVASVLMVFNLILFFNMKERQYIYYGLFLLFQLIYYSRISPYLAANFGYENSLFFFWLTTVSQILINTFYLLFIRHFLELQKVLPRFDKVVKGVAILLIFFLLFVSAIIYMEPYSLLQAKIMNWQRYFMASFAFVGVAYLWKTYPGKLVYFVIAGTLVFTTGALMTMFLFDLDYMITGSAIESTIFALGLSYKIKLISIEKREAEKETYQTRLGALRSQINPHFIFNSLSSIQHLISSGQKEPALRYLSKFSKFVRQVLENSIDIHVTLEKEVELLRVYLDLESLRFEHAFEYNIVLPENADMLYEEVPMLIIQPFVENAIKHGLNAKKSGDKILTIHFKDSENYIICEVKDNGIGRKAAGELKRANYRPSRGMSLTYERLKLENKWQSIEDFIQYEDLKPGTKVIIKIPKQ</sequence>
<dbReference type="PANTHER" id="PTHR34220:SF7">
    <property type="entry name" value="SENSOR HISTIDINE KINASE YPDA"/>
    <property type="match status" value="1"/>
</dbReference>
<dbReference type="OrthoDB" id="6190788at2"/>
<feature type="transmembrane region" description="Helical" evidence="1">
    <location>
        <begin position="216"/>
        <end position="233"/>
    </location>
</feature>
<dbReference type="GO" id="GO:0000155">
    <property type="term" value="F:phosphorelay sensor kinase activity"/>
    <property type="evidence" value="ECO:0007669"/>
    <property type="project" value="InterPro"/>
</dbReference>
<name>A3HS11_9BACT</name>
<dbReference type="PANTHER" id="PTHR34220">
    <property type="entry name" value="SENSOR HISTIDINE KINASE YPDA"/>
    <property type="match status" value="1"/>
</dbReference>
<evidence type="ECO:0000313" key="4">
    <source>
        <dbReference type="EMBL" id="EAZ82629.1"/>
    </source>
</evidence>
<gene>
    <name evidence="4" type="ORF">ALPR1_10450</name>
</gene>
<dbReference type="SUPFAM" id="SSF55874">
    <property type="entry name" value="ATPase domain of HSP90 chaperone/DNA topoisomerase II/histidine kinase"/>
    <property type="match status" value="1"/>
</dbReference>
<feature type="transmembrane region" description="Helical" evidence="1">
    <location>
        <begin position="188"/>
        <end position="209"/>
    </location>
</feature>
<keyword evidence="1" id="KW-1133">Transmembrane helix</keyword>
<keyword evidence="1" id="KW-0472">Membrane</keyword>
<feature type="domain" description="Signal transduction histidine kinase internal region" evidence="2">
    <location>
        <begin position="406"/>
        <end position="484"/>
    </location>
</feature>
<protein>
    <submittedName>
        <fullName evidence="4">Signal transduction ATPase, FimS family</fullName>
    </submittedName>
</protein>
<dbReference type="Gene3D" id="3.30.565.10">
    <property type="entry name" value="Histidine kinase-like ATPase, C-terminal domain"/>
    <property type="match status" value="1"/>
</dbReference>
<comment type="caution">
    <text evidence="4">The sequence shown here is derived from an EMBL/GenBank/DDBJ whole genome shotgun (WGS) entry which is preliminary data.</text>
</comment>
<dbReference type="eggNOG" id="COG2972">
    <property type="taxonomic scope" value="Bacteria"/>
</dbReference>
<dbReference type="Pfam" id="PF07695">
    <property type="entry name" value="7TMR-DISM_7TM"/>
    <property type="match status" value="1"/>
</dbReference>
<feature type="transmembrane region" description="Helical" evidence="1">
    <location>
        <begin position="317"/>
        <end position="335"/>
    </location>
</feature>
<accession>A3HS11</accession>